<reference evidence="4 5" key="1">
    <citation type="submission" date="2019-06" db="EMBL/GenBank/DDBJ databases">
        <title>Draft genome of Streptomyces sedi sp. JCM16909.</title>
        <authorList>
            <person name="Klykleung N."/>
            <person name="Tanasupawat S."/>
            <person name="Kudo T."/>
            <person name="Yuki M."/>
            <person name="Ohkuma M."/>
        </authorList>
    </citation>
    <scope>NUCLEOTIDE SEQUENCE [LARGE SCALE GENOMIC DNA]</scope>
    <source>
        <strain evidence="4 5">JCM 16909</strain>
    </source>
</reference>
<dbReference type="InterPro" id="IPR036271">
    <property type="entry name" value="Tet_transcr_reg_TetR-rel_C_sf"/>
</dbReference>
<dbReference type="SUPFAM" id="SSF48498">
    <property type="entry name" value="Tetracyclin repressor-like, C-terminal domain"/>
    <property type="match status" value="1"/>
</dbReference>
<dbReference type="InterPro" id="IPR001647">
    <property type="entry name" value="HTH_TetR"/>
</dbReference>
<evidence type="ECO:0000313" key="5">
    <source>
        <dbReference type="Proteomes" id="UP000311713"/>
    </source>
</evidence>
<dbReference type="Pfam" id="PF00440">
    <property type="entry name" value="TetR_N"/>
    <property type="match status" value="1"/>
</dbReference>
<dbReference type="SUPFAM" id="SSF46689">
    <property type="entry name" value="Homeodomain-like"/>
    <property type="match status" value="1"/>
</dbReference>
<evidence type="ECO:0000259" key="3">
    <source>
        <dbReference type="PROSITE" id="PS50977"/>
    </source>
</evidence>
<dbReference type="InterPro" id="IPR050692">
    <property type="entry name" value="HTH_transcr_repressor_FabR"/>
</dbReference>
<comment type="caution">
    <text evidence="4">The sequence shown here is derived from an EMBL/GenBank/DDBJ whole genome shotgun (WGS) entry which is preliminary data.</text>
</comment>
<dbReference type="Gene3D" id="1.10.357.10">
    <property type="entry name" value="Tetracycline Repressor, domain 2"/>
    <property type="match status" value="1"/>
</dbReference>
<gene>
    <name evidence="4" type="ORF">FH715_25210</name>
</gene>
<feature type="DNA-binding region" description="H-T-H motif" evidence="2">
    <location>
        <begin position="38"/>
        <end position="57"/>
    </location>
</feature>
<dbReference type="Gene3D" id="1.10.10.60">
    <property type="entry name" value="Homeodomain-like"/>
    <property type="match status" value="1"/>
</dbReference>
<organism evidence="4 5">
    <name type="scientific">Streptomyces sedi</name>
    <dbReference type="NCBI Taxonomy" id="555059"/>
    <lineage>
        <taxon>Bacteria</taxon>
        <taxon>Bacillati</taxon>
        <taxon>Actinomycetota</taxon>
        <taxon>Actinomycetes</taxon>
        <taxon>Kitasatosporales</taxon>
        <taxon>Streptomycetaceae</taxon>
        <taxon>Streptomyces</taxon>
    </lineage>
</organism>
<dbReference type="OrthoDB" id="8617654at2"/>
<evidence type="ECO:0000313" key="4">
    <source>
        <dbReference type="EMBL" id="TNM26070.1"/>
    </source>
</evidence>
<accession>A0A5C4UR08</accession>
<evidence type="ECO:0000256" key="2">
    <source>
        <dbReference type="PROSITE-ProRule" id="PRU00335"/>
    </source>
</evidence>
<dbReference type="PANTHER" id="PTHR47752">
    <property type="entry name" value="HTH-TYPE TRANSCRIPTIONAL REPRESSOR FABR"/>
    <property type="match status" value="1"/>
</dbReference>
<dbReference type="Proteomes" id="UP000311713">
    <property type="component" value="Unassembled WGS sequence"/>
</dbReference>
<protein>
    <submittedName>
        <fullName evidence="4">TetR family transcriptional regulator</fullName>
    </submittedName>
</protein>
<keyword evidence="1 2" id="KW-0238">DNA-binding</keyword>
<keyword evidence="5" id="KW-1185">Reference proteome</keyword>
<evidence type="ECO:0000256" key="1">
    <source>
        <dbReference type="ARBA" id="ARBA00023125"/>
    </source>
</evidence>
<feature type="domain" description="HTH tetR-type" evidence="3">
    <location>
        <begin position="15"/>
        <end position="75"/>
    </location>
</feature>
<dbReference type="EMBL" id="VDGT01000025">
    <property type="protein sequence ID" value="TNM26070.1"/>
    <property type="molecule type" value="Genomic_DNA"/>
</dbReference>
<dbReference type="PROSITE" id="PS50977">
    <property type="entry name" value="HTH_TETR_2"/>
    <property type="match status" value="1"/>
</dbReference>
<proteinExistence type="predicted"/>
<dbReference type="PANTHER" id="PTHR47752:SF1">
    <property type="entry name" value="HTH-TYPE TRANSCRIPTIONAL REPRESSOR FABR"/>
    <property type="match status" value="1"/>
</dbReference>
<dbReference type="RefSeq" id="WP_139649258.1">
    <property type="nucleotide sequence ID" value="NZ_BAAAZS010000037.1"/>
</dbReference>
<name>A0A5C4UR08_9ACTN</name>
<dbReference type="AlphaFoldDB" id="A0A5C4UR08"/>
<sequence length="213" mass="23354">MSRTTVIGAREAQKLKTRQAMLDAALGLLEEQSLSSLGLREVTRAVGVTPTAFYRHFRDIEDLGVALVDQALGNLHTLVRATLVEHDDAEDRIDHTVALIERHVRAHPAHLRFLVRERHGGVRAVRLAIAAQLDRFVREVAAVLALDEESGGWSEPELEMLAGLLVDQMVLAVSAFLSAMLDEGPTTAEVAAATRLRLRLIHLGREASGRRAP</sequence>
<dbReference type="GO" id="GO:0003677">
    <property type="term" value="F:DNA binding"/>
    <property type="evidence" value="ECO:0007669"/>
    <property type="project" value="UniProtKB-UniRule"/>
</dbReference>
<dbReference type="InterPro" id="IPR009057">
    <property type="entry name" value="Homeodomain-like_sf"/>
</dbReference>